<dbReference type="Gene3D" id="1.10.150.130">
    <property type="match status" value="1"/>
</dbReference>
<sequence>MRKSIDGLCAIIQDQFSMESDHALYLFCGRKCDRIKAILKEHRRCISFCKTLNSLRVTVSLSDTWIGDSIIGCSTFRVHTYILTPLRTKEKLDDDTVKNDIYSILRFSRFLILKNISSFTDVSANTLVAFNHHDEHLSAEGKNSCNARIRRFLRYLYREKIIPNPNIGQVLGYSAVRSRKHYYCSWA</sequence>
<dbReference type="Proteomes" id="UP001600943">
    <property type="component" value="Unassembled WGS sequence"/>
</dbReference>
<organism evidence="2 3">
    <name type="scientific">Blautia hominis</name>
    <dbReference type="NCBI Taxonomy" id="2025493"/>
    <lineage>
        <taxon>Bacteria</taxon>
        <taxon>Bacillati</taxon>
        <taxon>Bacillota</taxon>
        <taxon>Clostridia</taxon>
        <taxon>Lachnospirales</taxon>
        <taxon>Lachnospiraceae</taxon>
        <taxon>Blautia</taxon>
    </lineage>
</organism>
<accession>A0ABQ0BFS0</accession>
<keyword evidence="3" id="KW-1185">Reference proteome</keyword>
<dbReference type="EMBL" id="BAABYW010000001">
    <property type="protein sequence ID" value="GAA6410293.1"/>
    <property type="molecule type" value="Genomic_DNA"/>
</dbReference>
<dbReference type="InterPro" id="IPR010998">
    <property type="entry name" value="Integrase_recombinase_N"/>
</dbReference>
<protein>
    <submittedName>
        <fullName evidence="2">Uncharacterized protein</fullName>
    </submittedName>
</protein>
<keyword evidence="1" id="KW-0238">DNA-binding</keyword>
<proteinExistence type="predicted"/>
<comment type="caution">
    <text evidence="2">The sequence shown here is derived from an EMBL/GenBank/DDBJ whole genome shotgun (WGS) entry which is preliminary data.</text>
</comment>
<dbReference type="InterPro" id="IPR008878">
    <property type="entry name" value="Transposase_IS66_Orf2"/>
</dbReference>
<evidence type="ECO:0000313" key="2">
    <source>
        <dbReference type="EMBL" id="GAA6410293.1"/>
    </source>
</evidence>
<gene>
    <name evidence="2" type="ORF">K040078D81_44100</name>
</gene>
<evidence type="ECO:0000256" key="1">
    <source>
        <dbReference type="ARBA" id="ARBA00023125"/>
    </source>
</evidence>
<reference evidence="2 3" key="1">
    <citation type="submission" date="2024-04" db="EMBL/GenBank/DDBJ databases">
        <title>Defined microbial consortia suppress multidrug-resistant proinflammatory Enterobacteriaceae via ecological control.</title>
        <authorList>
            <person name="Furuichi M."/>
            <person name="Kawaguchi T."/>
            <person name="Pust M."/>
            <person name="Yasuma K."/>
            <person name="Plichta D."/>
            <person name="Hasegawa N."/>
            <person name="Ohya T."/>
            <person name="Bhattarai S."/>
            <person name="Sasajima S."/>
            <person name="Aoto Y."/>
            <person name="Tuganbaev T."/>
            <person name="Yaginuma M."/>
            <person name="Ueda M."/>
            <person name="Okahashi N."/>
            <person name="Amafuji K."/>
            <person name="Kiridooshi Y."/>
            <person name="Sugita K."/>
            <person name="Strazar M."/>
            <person name="Skelly A."/>
            <person name="Suda W."/>
            <person name="Hattori M."/>
            <person name="Nakamoto N."/>
            <person name="Caballero S."/>
            <person name="Norman J."/>
            <person name="Olle B."/>
            <person name="Tanoue T."/>
            <person name="Arita M."/>
            <person name="Bucci V."/>
            <person name="Atarashi K."/>
            <person name="Xavier R."/>
            <person name="Honda K."/>
        </authorList>
    </citation>
    <scope>NUCLEOTIDE SEQUENCE [LARGE SCALE GENOMIC DNA]</scope>
    <source>
        <strain evidence="3">k04-0078-D8-1</strain>
    </source>
</reference>
<evidence type="ECO:0000313" key="3">
    <source>
        <dbReference type="Proteomes" id="UP001600943"/>
    </source>
</evidence>
<dbReference type="Pfam" id="PF05717">
    <property type="entry name" value="TnpB_IS66"/>
    <property type="match status" value="1"/>
</dbReference>
<dbReference type="RefSeq" id="WP_390408615.1">
    <property type="nucleotide sequence ID" value="NZ_BAABYW010000001.1"/>
</dbReference>
<name>A0ABQ0BFS0_9FIRM</name>